<gene>
    <name evidence="1" type="ORF">ACJDUH_11240</name>
</gene>
<dbReference type="InterPro" id="IPR003724">
    <property type="entry name" value="CblAdoTrfase_CobA"/>
</dbReference>
<sequence>MELNLNGEKAVKEKSQGQLKKGYVQVYTGNGKGKTTAAVGLGVRAAGEGLRVYMVQFLKSMHTGELESIKKLDPNFKIFRFEKKRGFFWTLNDEEKKELKEEIQTAFNFCLEALKEDNCDLLIMDEIMGSLSNGLVSKEQVLELIKHKPENVELVLTGRNVPEEIAEKADLVTEMREIKHYYSKGVSPRKGIEF</sequence>
<dbReference type="EMBL" id="JBJHZY010000002">
    <property type="protein sequence ID" value="MFL0268665.1"/>
    <property type="molecule type" value="Genomic_DNA"/>
</dbReference>
<dbReference type="Proteomes" id="UP001623661">
    <property type="component" value="Unassembled WGS sequence"/>
</dbReference>
<evidence type="ECO:0000313" key="1">
    <source>
        <dbReference type="EMBL" id="MFL0268665.1"/>
    </source>
</evidence>
<reference evidence="1 2" key="1">
    <citation type="submission" date="2024-11" db="EMBL/GenBank/DDBJ databases">
        <authorList>
            <person name="Heng Y.C."/>
            <person name="Lim A.C.H."/>
            <person name="Lee J.K.Y."/>
            <person name="Kittelmann S."/>
        </authorList>
    </citation>
    <scope>NUCLEOTIDE SEQUENCE [LARGE SCALE GENOMIC DNA]</scope>
    <source>
        <strain evidence="1 2">WILCCON 0202</strain>
    </source>
</reference>
<accession>A0ABW8TSH1</accession>
<comment type="caution">
    <text evidence="1">The sequence shown here is derived from an EMBL/GenBank/DDBJ whole genome shotgun (WGS) entry which is preliminary data.</text>
</comment>
<dbReference type="InterPro" id="IPR027417">
    <property type="entry name" value="P-loop_NTPase"/>
</dbReference>
<organism evidence="1 2">
    <name type="scientific">Candidatus Clostridium radicumherbarum</name>
    <dbReference type="NCBI Taxonomy" id="3381662"/>
    <lineage>
        <taxon>Bacteria</taxon>
        <taxon>Bacillati</taxon>
        <taxon>Bacillota</taxon>
        <taxon>Clostridia</taxon>
        <taxon>Eubacteriales</taxon>
        <taxon>Clostridiaceae</taxon>
        <taxon>Clostridium</taxon>
    </lineage>
</organism>
<evidence type="ECO:0000313" key="2">
    <source>
        <dbReference type="Proteomes" id="UP001623661"/>
    </source>
</evidence>
<dbReference type="CDD" id="cd00561">
    <property type="entry name" value="CobA_ACA"/>
    <property type="match status" value="1"/>
</dbReference>
<dbReference type="Pfam" id="PF02572">
    <property type="entry name" value="CobA_CobO_BtuR"/>
    <property type="match status" value="1"/>
</dbReference>
<dbReference type="PANTHER" id="PTHR46638:SF1">
    <property type="entry name" value="CORRINOID ADENOSYLTRANSFERASE"/>
    <property type="match status" value="1"/>
</dbReference>
<protein>
    <submittedName>
        <fullName evidence="1">Cob(I)yrinic acid a,c-diamide adenosyltransferase</fullName>
    </submittedName>
</protein>
<dbReference type="Gene3D" id="3.40.50.300">
    <property type="entry name" value="P-loop containing nucleotide triphosphate hydrolases"/>
    <property type="match status" value="1"/>
</dbReference>
<dbReference type="PANTHER" id="PTHR46638">
    <property type="entry name" value="CORRINOID ADENOSYLTRANSFERASE"/>
    <property type="match status" value="1"/>
</dbReference>
<keyword evidence="2" id="KW-1185">Reference proteome</keyword>
<dbReference type="PIRSF" id="PIRSF015617">
    <property type="entry name" value="Adensltrnsf_CobA"/>
    <property type="match status" value="1"/>
</dbReference>
<dbReference type="RefSeq" id="WP_406765291.1">
    <property type="nucleotide sequence ID" value="NZ_JBJHZY010000002.1"/>
</dbReference>
<proteinExistence type="predicted"/>
<name>A0ABW8TSH1_9CLOT</name>
<dbReference type="SUPFAM" id="SSF52540">
    <property type="entry name" value="P-loop containing nucleoside triphosphate hydrolases"/>
    <property type="match status" value="1"/>
</dbReference>